<dbReference type="RefSeq" id="WP_061570014.1">
    <property type="nucleotide sequence ID" value="NZ_LQYT01000133.1"/>
</dbReference>
<evidence type="ECO:0000256" key="1">
    <source>
        <dbReference type="ARBA" id="ARBA00006484"/>
    </source>
</evidence>
<dbReference type="InterPro" id="IPR036291">
    <property type="entry name" value="NAD(P)-bd_dom_sf"/>
</dbReference>
<dbReference type="SUPFAM" id="SSF51735">
    <property type="entry name" value="NAD(P)-binding Rossmann-fold domains"/>
    <property type="match status" value="1"/>
</dbReference>
<sequence>MKEKTALITGGAAGIGKMTAELLAEKGFHIVINYRKSEEKARKLAEEIQRKHRVKAAAVKGDVASMEDCRRIYEQAISLTGRVDVLIHNAGPYIRERKKMADYSLNEWLYLVNGNLNAVFYLTKLCLPAMRENRWGRIITMGFDRAETAAGWPERSAFAAAKSAVASLTKTLSREEAEYGITVNMVSPGDIEGDWKEKRIGEAMGRPDPGTPVGRPGTGEDVARVISFLCGEESDFITGAVISVTGGKDVLGKGKGK</sequence>
<evidence type="ECO:0000256" key="2">
    <source>
        <dbReference type="ARBA" id="ARBA00023002"/>
    </source>
</evidence>
<dbReference type="InterPro" id="IPR002347">
    <property type="entry name" value="SDR_fam"/>
</dbReference>
<proteinExistence type="inferred from homology"/>
<gene>
    <name evidence="3" type="ORF">B4135_3854</name>
</gene>
<dbReference type="PANTHER" id="PTHR42879">
    <property type="entry name" value="3-OXOACYL-(ACYL-CARRIER-PROTEIN) REDUCTASE"/>
    <property type="match status" value="1"/>
</dbReference>
<reference evidence="3 4" key="1">
    <citation type="submission" date="2016-01" db="EMBL/GenBank/DDBJ databases">
        <title>Draft Genome Sequences of Seven Thermophilic Sporeformers Isolated from Foods.</title>
        <authorList>
            <person name="Berendsen E.M."/>
            <person name="Wells-Bennik M.H."/>
            <person name="Krawcyk A.O."/>
            <person name="De Jong A."/>
            <person name="Holsappel S."/>
            <person name="Eijlander R.T."/>
            <person name="Kuipers O.P."/>
        </authorList>
    </citation>
    <scope>NUCLEOTIDE SEQUENCE [LARGE SCALE GENOMIC DNA]</scope>
    <source>
        <strain evidence="3 4">B4135</strain>
    </source>
</reference>
<dbReference type="EC" id="1.1.1.100" evidence="3"/>
<organism evidence="3 4">
    <name type="scientific">Caldibacillus debilis</name>
    <dbReference type="NCBI Taxonomy" id="301148"/>
    <lineage>
        <taxon>Bacteria</taxon>
        <taxon>Bacillati</taxon>
        <taxon>Bacillota</taxon>
        <taxon>Bacilli</taxon>
        <taxon>Bacillales</taxon>
        <taxon>Bacillaceae</taxon>
        <taxon>Caldibacillus</taxon>
    </lineage>
</organism>
<name>A0A150L9B4_9BACI</name>
<dbReference type="PRINTS" id="PR00081">
    <property type="entry name" value="GDHRDH"/>
</dbReference>
<dbReference type="Gene3D" id="3.40.50.720">
    <property type="entry name" value="NAD(P)-binding Rossmann-like Domain"/>
    <property type="match status" value="1"/>
</dbReference>
<dbReference type="STRING" id="301148.B4135_3854"/>
<dbReference type="InterPro" id="IPR050259">
    <property type="entry name" value="SDR"/>
</dbReference>
<dbReference type="PATRIC" id="fig|301148.3.peg.1925"/>
<dbReference type="PRINTS" id="PR00080">
    <property type="entry name" value="SDRFAMILY"/>
</dbReference>
<comment type="similarity">
    <text evidence="1">Belongs to the short-chain dehydrogenases/reductases (SDR) family.</text>
</comment>
<dbReference type="CDD" id="cd05233">
    <property type="entry name" value="SDR_c"/>
    <property type="match status" value="1"/>
</dbReference>
<protein>
    <submittedName>
        <fullName evidence="3">3-oxoacyl-[acyl-carrier protein] reductase</fullName>
        <ecNumber evidence="3">1.1.1.100</ecNumber>
    </submittedName>
</protein>
<accession>A0A150L9B4</accession>
<dbReference type="Proteomes" id="UP000075683">
    <property type="component" value="Unassembled WGS sequence"/>
</dbReference>
<dbReference type="AlphaFoldDB" id="A0A150L9B4"/>
<keyword evidence="2 3" id="KW-0560">Oxidoreductase</keyword>
<evidence type="ECO:0000313" key="4">
    <source>
        <dbReference type="Proteomes" id="UP000075683"/>
    </source>
</evidence>
<dbReference type="GO" id="GO:0004316">
    <property type="term" value="F:3-oxoacyl-[acyl-carrier-protein] reductase (NADPH) activity"/>
    <property type="evidence" value="ECO:0007669"/>
    <property type="project" value="UniProtKB-EC"/>
</dbReference>
<dbReference type="PANTHER" id="PTHR42879:SF2">
    <property type="entry name" value="3-OXOACYL-[ACYL-CARRIER-PROTEIN] REDUCTASE FABG"/>
    <property type="match status" value="1"/>
</dbReference>
<dbReference type="Pfam" id="PF13561">
    <property type="entry name" value="adh_short_C2"/>
    <property type="match status" value="1"/>
</dbReference>
<comment type="caution">
    <text evidence="3">The sequence shown here is derived from an EMBL/GenBank/DDBJ whole genome shotgun (WGS) entry which is preliminary data.</text>
</comment>
<dbReference type="FunFam" id="3.40.50.720:FF:000173">
    <property type="entry name" value="3-oxoacyl-[acyl-carrier protein] reductase"/>
    <property type="match status" value="1"/>
</dbReference>
<dbReference type="OrthoDB" id="9803333at2"/>
<dbReference type="EMBL" id="LQYT01000133">
    <property type="protein sequence ID" value="KYD08943.1"/>
    <property type="molecule type" value="Genomic_DNA"/>
</dbReference>
<evidence type="ECO:0000313" key="3">
    <source>
        <dbReference type="EMBL" id="KYD08943.1"/>
    </source>
</evidence>